<keyword evidence="7" id="KW-1185">Reference proteome</keyword>
<dbReference type="Pfam" id="PF02225">
    <property type="entry name" value="PA"/>
    <property type="match status" value="1"/>
</dbReference>
<organism evidence="6 7">
    <name type="scientific">Salix koriyanagi</name>
    <dbReference type="NCBI Taxonomy" id="2511006"/>
    <lineage>
        <taxon>Eukaryota</taxon>
        <taxon>Viridiplantae</taxon>
        <taxon>Streptophyta</taxon>
        <taxon>Embryophyta</taxon>
        <taxon>Tracheophyta</taxon>
        <taxon>Spermatophyta</taxon>
        <taxon>Magnoliopsida</taxon>
        <taxon>eudicotyledons</taxon>
        <taxon>Gunneridae</taxon>
        <taxon>Pentapetalae</taxon>
        <taxon>rosids</taxon>
        <taxon>fabids</taxon>
        <taxon>Malpighiales</taxon>
        <taxon>Salicaceae</taxon>
        <taxon>Saliceae</taxon>
        <taxon>Salix</taxon>
    </lineage>
</organism>
<dbReference type="EMBL" id="JAPFFM010000017">
    <property type="protein sequence ID" value="KAJ6695560.1"/>
    <property type="molecule type" value="Genomic_DNA"/>
</dbReference>
<evidence type="ECO:0000313" key="7">
    <source>
        <dbReference type="Proteomes" id="UP001151752"/>
    </source>
</evidence>
<name>A0A9Q0PW85_9ROSI</name>
<accession>A0A9Q0PW85</accession>
<dbReference type="Gene3D" id="3.50.30.30">
    <property type="match status" value="1"/>
</dbReference>
<comment type="caution">
    <text evidence="6">The sequence shown here is derived from an EMBL/GenBank/DDBJ whole genome shotgun (WGS) entry which is preliminary data.</text>
</comment>
<dbReference type="GO" id="GO:0006508">
    <property type="term" value="P:proteolysis"/>
    <property type="evidence" value="ECO:0007669"/>
    <property type="project" value="InterPro"/>
</dbReference>
<dbReference type="InterPro" id="IPR036852">
    <property type="entry name" value="Peptidase_S8/S53_dom_sf"/>
</dbReference>
<dbReference type="AlphaFoldDB" id="A0A9Q0PW85"/>
<dbReference type="InterPro" id="IPR003137">
    <property type="entry name" value="PA_domain"/>
</dbReference>
<dbReference type="InterPro" id="IPR023827">
    <property type="entry name" value="Peptidase_S8_Asp-AS"/>
</dbReference>
<dbReference type="Proteomes" id="UP001151752">
    <property type="component" value="Chromosome 3"/>
</dbReference>
<proteinExistence type="inferred from homology"/>
<reference evidence="6" key="2">
    <citation type="journal article" date="2023" name="Int. J. Mol. Sci.">
        <title>De Novo Assembly and Annotation of 11 Diverse Shrub Willow (Salix) Genomes Reveals Novel Gene Organization in Sex-Linked Regions.</title>
        <authorList>
            <person name="Hyden B."/>
            <person name="Feng K."/>
            <person name="Yates T.B."/>
            <person name="Jawdy S."/>
            <person name="Cereghino C."/>
            <person name="Smart L.B."/>
            <person name="Muchero W."/>
        </authorList>
    </citation>
    <scope>NUCLEOTIDE SEQUENCE</scope>
    <source>
        <tissue evidence="6">Shoot tip</tissue>
    </source>
</reference>
<sequence>MRYALEKNNKPVSKIYCNLVLKDWRLYRELKQNLLDKLLMLFSKSTKLCGNDPIAILPIKANLQPLTGFPDSIANMKNGRCEVFPTMLARILLALTFLFSSTRAITDQVVSSSSSISIMNHESKLETYIVFLRKSEGMVSAKPEHLDNWYQSFLPAVTTSKLKKEEAKAMEKKEGFVSAWPQNVLNVKTTHTPNFLGLQQNLGFWNHSNYGKGVIVGVLDTGVTPNHPSFSDEGMPPPPPQWKGKCEFNGTLCSNGNESSALCDPGSLKGVDVRGKVMLCERGGLSGLIGKGQEVKDGAAAAMIVMNDEFSGNVTATNLHLLPASHLTHADGLSMKAFINSKSSPMATIYILLINLF</sequence>
<protein>
    <submittedName>
        <fullName evidence="6">PROPROTEIN CONVERTASE SUBTILISIN/KEXIN</fullName>
    </submittedName>
</protein>
<evidence type="ECO:0000259" key="5">
    <source>
        <dbReference type="Pfam" id="PF02225"/>
    </source>
</evidence>
<evidence type="ECO:0000256" key="1">
    <source>
        <dbReference type="ARBA" id="ARBA00004613"/>
    </source>
</evidence>
<dbReference type="SUPFAM" id="SSF52743">
    <property type="entry name" value="Subtilisin-like"/>
    <property type="match status" value="1"/>
</dbReference>
<evidence type="ECO:0000256" key="4">
    <source>
        <dbReference type="ARBA" id="ARBA00022801"/>
    </source>
</evidence>
<dbReference type="CDD" id="cd02120">
    <property type="entry name" value="PA_subtilisin_like"/>
    <property type="match status" value="1"/>
</dbReference>
<evidence type="ECO:0000256" key="2">
    <source>
        <dbReference type="ARBA" id="ARBA00011073"/>
    </source>
</evidence>
<keyword evidence="3" id="KW-0732">Signal</keyword>
<evidence type="ECO:0000313" key="6">
    <source>
        <dbReference type="EMBL" id="KAJ6695560.1"/>
    </source>
</evidence>
<keyword evidence="4" id="KW-0378">Hydrolase</keyword>
<dbReference type="InterPro" id="IPR045051">
    <property type="entry name" value="SBT"/>
</dbReference>
<dbReference type="GO" id="GO:0005576">
    <property type="term" value="C:extracellular region"/>
    <property type="evidence" value="ECO:0007669"/>
    <property type="project" value="UniProtKB-SubCell"/>
</dbReference>
<evidence type="ECO:0000256" key="3">
    <source>
        <dbReference type="ARBA" id="ARBA00022729"/>
    </source>
</evidence>
<comment type="similarity">
    <text evidence="2">Belongs to the peptidase S8 family.</text>
</comment>
<dbReference type="GO" id="GO:0004252">
    <property type="term" value="F:serine-type endopeptidase activity"/>
    <property type="evidence" value="ECO:0007669"/>
    <property type="project" value="InterPro"/>
</dbReference>
<reference evidence="6" key="1">
    <citation type="submission" date="2022-11" db="EMBL/GenBank/DDBJ databases">
        <authorList>
            <person name="Hyden B.L."/>
            <person name="Feng K."/>
            <person name="Yates T."/>
            <person name="Jawdy S."/>
            <person name="Smart L.B."/>
            <person name="Muchero W."/>
        </authorList>
    </citation>
    <scope>NUCLEOTIDE SEQUENCE</scope>
    <source>
        <tissue evidence="6">Shoot tip</tissue>
    </source>
</reference>
<feature type="domain" description="PA" evidence="5">
    <location>
        <begin position="259"/>
        <end position="333"/>
    </location>
</feature>
<gene>
    <name evidence="6" type="ORF">OIU74_014635</name>
</gene>
<dbReference type="PROSITE" id="PS00136">
    <property type="entry name" value="SUBTILASE_ASP"/>
    <property type="match status" value="1"/>
</dbReference>
<comment type="subcellular location">
    <subcellularLocation>
        <location evidence="1">Secreted</location>
    </subcellularLocation>
</comment>
<dbReference type="PANTHER" id="PTHR10795">
    <property type="entry name" value="PROPROTEIN CONVERTASE SUBTILISIN/KEXIN"/>
    <property type="match status" value="1"/>
</dbReference>
<dbReference type="Gene3D" id="3.40.50.200">
    <property type="entry name" value="Peptidase S8/S53 domain"/>
    <property type="match status" value="1"/>
</dbReference>